<dbReference type="GO" id="GO:0005737">
    <property type="term" value="C:cytoplasm"/>
    <property type="evidence" value="ECO:0007669"/>
    <property type="project" value="UniProtKB-SubCell"/>
</dbReference>
<dbReference type="PANTHER" id="PTHR21043">
    <property type="entry name" value="IOJAP SUPERFAMILY ORTHOLOG"/>
    <property type="match status" value="1"/>
</dbReference>
<proteinExistence type="inferred from homology"/>
<dbReference type="SUPFAM" id="SSF81301">
    <property type="entry name" value="Nucleotidyltransferase"/>
    <property type="match status" value="1"/>
</dbReference>
<dbReference type="KEGG" id="pbt:ING2E5B_0015"/>
<dbReference type="GO" id="GO:0043023">
    <property type="term" value="F:ribosomal large subunit binding"/>
    <property type="evidence" value="ECO:0007669"/>
    <property type="project" value="TreeGrafter"/>
</dbReference>
<evidence type="ECO:0000313" key="3">
    <source>
        <dbReference type="EMBL" id="CEA14607.1"/>
    </source>
</evidence>
<keyword evidence="2" id="KW-0963">Cytoplasm</keyword>
<dbReference type="InterPro" id="IPR043519">
    <property type="entry name" value="NT_sf"/>
</dbReference>
<dbReference type="GO" id="GO:0090071">
    <property type="term" value="P:negative regulation of ribosome biogenesis"/>
    <property type="evidence" value="ECO:0007669"/>
    <property type="project" value="UniProtKB-UniRule"/>
</dbReference>
<dbReference type="PATRIC" id="fig|1562970.3.peg.14"/>
<evidence type="ECO:0000256" key="2">
    <source>
        <dbReference type="HAMAP-Rule" id="MF_01477"/>
    </source>
</evidence>
<dbReference type="STRING" id="1562970.ING2E5B_0015"/>
<keyword evidence="4" id="KW-1185">Reference proteome</keyword>
<dbReference type="InterPro" id="IPR004394">
    <property type="entry name" value="Iojap/RsfS/C7orf30"/>
</dbReference>
<comment type="function">
    <text evidence="2">Functions as a ribosomal silencing factor. Interacts with ribosomal protein uL14 (rplN), blocking formation of intersubunit bridge B8. Prevents association of the 30S and 50S ribosomal subunits and the formation of functional ribosomes, thus repressing translation.</text>
</comment>
<organism evidence="3 4">
    <name type="scientific">Fermentimonas caenicola</name>
    <dbReference type="NCBI Taxonomy" id="1562970"/>
    <lineage>
        <taxon>Bacteria</taxon>
        <taxon>Pseudomonadati</taxon>
        <taxon>Bacteroidota</taxon>
        <taxon>Bacteroidia</taxon>
        <taxon>Bacteroidales</taxon>
        <taxon>Dysgonomonadaceae</taxon>
        <taxon>Fermentimonas</taxon>
    </lineage>
</organism>
<accession>A0A098BVV6</accession>
<gene>
    <name evidence="2" type="primary">rsfS</name>
    <name evidence="3" type="ORF">ING2E5B_0015</name>
</gene>
<evidence type="ECO:0000313" key="4">
    <source>
        <dbReference type="Proteomes" id="UP000032417"/>
    </source>
</evidence>
<comment type="similarity">
    <text evidence="1 2">Belongs to the Iojap/RsfS family.</text>
</comment>
<dbReference type="GO" id="GO:0042256">
    <property type="term" value="P:cytosolic ribosome assembly"/>
    <property type="evidence" value="ECO:0007669"/>
    <property type="project" value="UniProtKB-UniRule"/>
</dbReference>
<dbReference type="NCBIfam" id="TIGR00090">
    <property type="entry name" value="rsfS_iojap_ybeB"/>
    <property type="match status" value="1"/>
</dbReference>
<dbReference type="EMBL" id="LN515532">
    <property type="protein sequence ID" value="CEA14607.1"/>
    <property type="molecule type" value="Genomic_DNA"/>
</dbReference>
<comment type="subcellular location">
    <subcellularLocation>
        <location evidence="2">Cytoplasm</location>
    </subcellularLocation>
</comment>
<dbReference type="Proteomes" id="UP000032417">
    <property type="component" value="Chromosome 1"/>
</dbReference>
<keyword evidence="2" id="KW-0810">Translation regulation</keyword>
<dbReference type="HAMAP" id="MF_01477">
    <property type="entry name" value="Iojap_RsfS"/>
    <property type="match status" value="1"/>
</dbReference>
<comment type="subunit">
    <text evidence="2">Interacts with ribosomal protein uL14 (rplN).</text>
</comment>
<sequence length="119" mass="13495">MTEKSLLLKNIIEGIQEKKGKNINTINLKGITGAVCDYFVICEGNSPTQVSALAESVEKIVKEKTNEYPIRVQGKQQSEWIGMDYGDVIVHIFLPELRNYYNIDLLWGDAHSERIPNLD</sequence>
<dbReference type="AlphaFoldDB" id="A0A098BVV6"/>
<keyword evidence="2" id="KW-0678">Repressor</keyword>
<dbReference type="Pfam" id="PF02410">
    <property type="entry name" value="RsfS"/>
    <property type="match status" value="1"/>
</dbReference>
<dbReference type="PANTHER" id="PTHR21043:SF0">
    <property type="entry name" value="MITOCHONDRIAL ASSEMBLY OF RIBOSOMAL LARGE SUBUNIT PROTEIN 1"/>
    <property type="match status" value="1"/>
</dbReference>
<dbReference type="Gene3D" id="3.30.460.10">
    <property type="entry name" value="Beta Polymerase, domain 2"/>
    <property type="match status" value="1"/>
</dbReference>
<protein>
    <recommendedName>
        <fullName evidence="2">Ribosomal silencing factor RsfS</fullName>
    </recommendedName>
</protein>
<reference evidence="3 4" key="1">
    <citation type="submission" date="2014-08" db="EMBL/GenBank/DDBJ databases">
        <authorList>
            <person name="Wibberg D."/>
        </authorList>
    </citation>
    <scope>NUCLEOTIDE SEQUENCE [LARGE SCALE GENOMIC DNA]</scope>
    <source>
        <strain evidence="4">ING2-E5B</strain>
    </source>
</reference>
<dbReference type="OrthoDB" id="9793681at2"/>
<dbReference type="HOGENOM" id="CLU_092688_2_2_10"/>
<dbReference type="GO" id="GO:0017148">
    <property type="term" value="P:negative regulation of translation"/>
    <property type="evidence" value="ECO:0007669"/>
    <property type="project" value="UniProtKB-UniRule"/>
</dbReference>
<name>A0A098BVV6_9BACT</name>
<evidence type="ECO:0000256" key="1">
    <source>
        <dbReference type="ARBA" id="ARBA00010574"/>
    </source>
</evidence>